<evidence type="ECO:0000313" key="1">
    <source>
        <dbReference type="EMBL" id="MDT7043692.1"/>
    </source>
</evidence>
<keyword evidence="2" id="KW-1185">Reference proteome</keyword>
<organism evidence="1 2">
    <name type="scientific">Candidatus Nitronereus thalassa</name>
    <dbReference type="NCBI Taxonomy" id="3020898"/>
    <lineage>
        <taxon>Bacteria</taxon>
        <taxon>Pseudomonadati</taxon>
        <taxon>Nitrospirota</taxon>
        <taxon>Nitrospiria</taxon>
        <taxon>Nitrospirales</taxon>
        <taxon>Nitrospiraceae</taxon>
        <taxon>Candidatus Nitronereus</taxon>
    </lineage>
</organism>
<comment type="caution">
    <text evidence="1">The sequence shown here is derived from an EMBL/GenBank/DDBJ whole genome shotgun (WGS) entry which is preliminary data.</text>
</comment>
<accession>A0ABU3KBZ2</accession>
<reference evidence="1 2" key="1">
    <citation type="journal article" date="2023" name="ISME J.">
        <title>Cultivation and genomic characterization of novel and ubiquitous marine nitrite-oxidizing bacteria from the Nitrospirales.</title>
        <authorList>
            <person name="Mueller A.J."/>
            <person name="Daebeler A."/>
            <person name="Herbold C.W."/>
            <person name="Kirkegaard R.H."/>
            <person name="Daims H."/>
        </authorList>
    </citation>
    <scope>NUCLEOTIDE SEQUENCE [LARGE SCALE GENOMIC DNA]</scope>
    <source>
        <strain evidence="1 2">EB</strain>
    </source>
</reference>
<evidence type="ECO:0008006" key="3">
    <source>
        <dbReference type="Google" id="ProtNLM"/>
    </source>
</evidence>
<sequence>MSDSKRVSLCPACGACPEVVLNQRSEEVLIGEEGNLTKLNKTAWNTLVEKIRAGELAEM</sequence>
<dbReference type="EMBL" id="JAQOUE010000001">
    <property type="protein sequence ID" value="MDT7043692.1"/>
    <property type="molecule type" value="Genomic_DNA"/>
</dbReference>
<gene>
    <name evidence="1" type="ORF">PPG34_15160</name>
</gene>
<protein>
    <recommendedName>
        <fullName evidence="3">4Fe-4S ferredoxin-type domain-containing protein</fullName>
    </recommendedName>
</protein>
<name>A0ABU3KBZ2_9BACT</name>
<dbReference type="RefSeq" id="WP_313834255.1">
    <property type="nucleotide sequence ID" value="NZ_JAQOUE010000001.1"/>
</dbReference>
<proteinExistence type="predicted"/>
<evidence type="ECO:0000313" key="2">
    <source>
        <dbReference type="Proteomes" id="UP001250932"/>
    </source>
</evidence>
<dbReference type="Proteomes" id="UP001250932">
    <property type="component" value="Unassembled WGS sequence"/>
</dbReference>